<gene>
    <name evidence="2" type="ORF">SAMN03097708_01229</name>
</gene>
<protein>
    <submittedName>
        <fullName evidence="2">Glycosyltransferase involved in cell wall bisynthesis</fullName>
    </submittedName>
</protein>
<dbReference type="CDD" id="cd03801">
    <property type="entry name" value="GT4_PimA-like"/>
    <property type="match status" value="1"/>
</dbReference>
<dbReference type="InterPro" id="IPR028098">
    <property type="entry name" value="Glyco_trans_4-like_N"/>
</dbReference>
<evidence type="ECO:0000313" key="2">
    <source>
        <dbReference type="EMBL" id="SCZ55929.1"/>
    </source>
</evidence>
<dbReference type="RefSeq" id="WP_175452462.1">
    <property type="nucleotide sequence ID" value="NZ_FMWD01000003.1"/>
</dbReference>
<dbReference type="Proteomes" id="UP000199648">
    <property type="component" value="Unassembled WGS sequence"/>
</dbReference>
<reference evidence="2 3" key="1">
    <citation type="submission" date="2016-10" db="EMBL/GenBank/DDBJ databases">
        <authorList>
            <person name="de Groot N.N."/>
        </authorList>
    </citation>
    <scope>NUCLEOTIDE SEQUENCE [LARGE SCALE GENOMIC DNA]</scope>
    <source>
        <strain evidence="2 3">HLD2</strain>
    </source>
</reference>
<dbReference type="Pfam" id="PF13439">
    <property type="entry name" value="Glyco_transf_4"/>
    <property type="match status" value="1"/>
</dbReference>
<organism evidence="2 3">
    <name type="scientific">Thiohalomonas denitrificans</name>
    <dbReference type="NCBI Taxonomy" id="415747"/>
    <lineage>
        <taxon>Bacteria</taxon>
        <taxon>Pseudomonadati</taxon>
        <taxon>Pseudomonadota</taxon>
        <taxon>Gammaproteobacteria</taxon>
        <taxon>Thiohalomonadales</taxon>
        <taxon>Thiohalomonadaceae</taxon>
        <taxon>Thiohalomonas</taxon>
    </lineage>
</organism>
<proteinExistence type="predicted"/>
<evidence type="ECO:0000259" key="1">
    <source>
        <dbReference type="Pfam" id="PF13439"/>
    </source>
</evidence>
<evidence type="ECO:0000313" key="3">
    <source>
        <dbReference type="Proteomes" id="UP000199648"/>
    </source>
</evidence>
<accession>A0A1G5Q3Q5</accession>
<dbReference type="PANTHER" id="PTHR12526:SF600">
    <property type="entry name" value="GLYCOSYL TRANSFERASE GROUP 1"/>
    <property type="match status" value="1"/>
</dbReference>
<dbReference type="EMBL" id="FMWD01000003">
    <property type="protein sequence ID" value="SCZ55929.1"/>
    <property type="molecule type" value="Genomic_DNA"/>
</dbReference>
<keyword evidence="3" id="KW-1185">Reference proteome</keyword>
<sequence>MSHDDRRLQLLWVSHLVPYPPKGGALQRSFNLLREVCRYHAVDLVAFVQRPYLRYLDEDEDIALQTAHSELKQFCRTVQFEALPEDINRTGRTGLLVSSLFRAKPYTVNWLSSRAMAMRIRKQVARVQYDVVHLDTISLLEYRDELEGIPLLLNHHNIESQMMLRRASNERRLFRRFYMLQEGKKIRRYESTRGALADLHITCSRLDSERLVDVAPSLSEKVAEIPNGVDLDYFAPSQEKTRNGGIIFVGRLGAYANRRAALYIAEELWPALKVRFPNLLVDIIGAAPPQKLVNLSESEPNLRVHGFVDDVRPYIDAASVYVCPITDGGGTKLKVLDALAMGKALVADPIACEGIAVTDNIDVALARTTDDYIEKIGLLLDNEAVRTKMEKAARRLVEKRYSYSAIGRQLAAHYRSISGRKNGGTVVDQPARMVPEVVKSSLEGDK</sequence>
<keyword evidence="2" id="KW-0808">Transferase</keyword>
<dbReference type="AlphaFoldDB" id="A0A1G5Q3Q5"/>
<feature type="domain" description="Glycosyltransferase subfamily 4-like N-terminal" evidence="1">
    <location>
        <begin position="110"/>
        <end position="232"/>
    </location>
</feature>
<dbReference type="SUPFAM" id="SSF53756">
    <property type="entry name" value="UDP-Glycosyltransferase/glycogen phosphorylase"/>
    <property type="match status" value="1"/>
</dbReference>
<dbReference type="PANTHER" id="PTHR12526">
    <property type="entry name" value="GLYCOSYLTRANSFERASE"/>
    <property type="match status" value="1"/>
</dbReference>
<dbReference type="Gene3D" id="3.40.50.2000">
    <property type="entry name" value="Glycogen Phosphorylase B"/>
    <property type="match status" value="2"/>
</dbReference>
<name>A0A1G5Q3Q5_9GAMM</name>
<dbReference type="GO" id="GO:0016757">
    <property type="term" value="F:glycosyltransferase activity"/>
    <property type="evidence" value="ECO:0007669"/>
    <property type="project" value="UniProtKB-ARBA"/>
</dbReference>
<dbReference type="Pfam" id="PF13692">
    <property type="entry name" value="Glyco_trans_1_4"/>
    <property type="match status" value="1"/>
</dbReference>
<dbReference type="STRING" id="415747.SAMN03097708_01229"/>